<dbReference type="GO" id="GO:0003676">
    <property type="term" value="F:nucleic acid binding"/>
    <property type="evidence" value="ECO:0007669"/>
    <property type="project" value="InterPro"/>
</dbReference>
<dbReference type="EMBL" id="SWLB01000019">
    <property type="protein sequence ID" value="KAF3326208.1"/>
    <property type="molecule type" value="Genomic_DNA"/>
</dbReference>
<reference evidence="2" key="1">
    <citation type="submission" date="2020-01" db="EMBL/GenBank/DDBJ databases">
        <title>Genome sequence of Kobresia littledalei, the first chromosome-level genome in the family Cyperaceae.</title>
        <authorList>
            <person name="Qu G."/>
        </authorList>
    </citation>
    <scope>NUCLEOTIDE SEQUENCE</scope>
    <source>
        <strain evidence="2">C.B.Clarke</strain>
        <tissue evidence="2">Leaf</tissue>
    </source>
</reference>
<dbReference type="GO" id="GO:0004523">
    <property type="term" value="F:RNA-DNA hybrid ribonuclease activity"/>
    <property type="evidence" value="ECO:0007669"/>
    <property type="project" value="InterPro"/>
</dbReference>
<organism evidence="2 3">
    <name type="scientific">Carex littledalei</name>
    <dbReference type="NCBI Taxonomy" id="544730"/>
    <lineage>
        <taxon>Eukaryota</taxon>
        <taxon>Viridiplantae</taxon>
        <taxon>Streptophyta</taxon>
        <taxon>Embryophyta</taxon>
        <taxon>Tracheophyta</taxon>
        <taxon>Spermatophyta</taxon>
        <taxon>Magnoliopsida</taxon>
        <taxon>Liliopsida</taxon>
        <taxon>Poales</taxon>
        <taxon>Cyperaceae</taxon>
        <taxon>Cyperoideae</taxon>
        <taxon>Cariceae</taxon>
        <taxon>Carex</taxon>
        <taxon>Carex subgen. Euthyceras</taxon>
    </lineage>
</organism>
<evidence type="ECO:0000313" key="3">
    <source>
        <dbReference type="Proteomes" id="UP000623129"/>
    </source>
</evidence>
<feature type="domain" description="RNase H type-1" evidence="1">
    <location>
        <begin position="4"/>
        <end position="95"/>
    </location>
</feature>
<gene>
    <name evidence="2" type="ORF">FCM35_KLT09288</name>
</gene>
<dbReference type="Proteomes" id="UP000623129">
    <property type="component" value="Unassembled WGS sequence"/>
</dbReference>
<dbReference type="AlphaFoldDB" id="A0A833QNL4"/>
<sequence>MQAEDPLHAEALALSHTLDLYWGAGNRQSDRILIFSDCKNLVRAANGETHCDLTWRAEETVLECATRVHNLQEFVTVRNIKREALTGPHQLANWARRNRRNSATLTMVQWAQLPAMEQMINPHFFLLDTG</sequence>
<accession>A0A833QNL4</accession>
<evidence type="ECO:0000259" key="1">
    <source>
        <dbReference type="Pfam" id="PF13456"/>
    </source>
</evidence>
<keyword evidence="3" id="KW-1185">Reference proteome</keyword>
<dbReference type="InterPro" id="IPR002156">
    <property type="entry name" value="RNaseH_domain"/>
</dbReference>
<evidence type="ECO:0000313" key="2">
    <source>
        <dbReference type="EMBL" id="KAF3326208.1"/>
    </source>
</evidence>
<comment type="caution">
    <text evidence="2">The sequence shown here is derived from an EMBL/GenBank/DDBJ whole genome shotgun (WGS) entry which is preliminary data.</text>
</comment>
<dbReference type="Pfam" id="PF13456">
    <property type="entry name" value="RVT_3"/>
    <property type="match status" value="1"/>
</dbReference>
<protein>
    <recommendedName>
        <fullName evidence="1">RNase H type-1 domain-containing protein</fullName>
    </recommendedName>
</protein>
<proteinExistence type="predicted"/>
<name>A0A833QNL4_9POAL</name>